<sequence length="357" mass="37206">MASTQQQQEQQDNWFASIEQEVLQKQQQQQQPTRRTAPTTPSTFIASAPLSANSGAAPRPPSLDHNRDDYFARQSCVNSGAQTRNAPQQKDPTYQQRLMAMIPDTSSISLNSLSLSNVIPASVPNIQNIFGRSTSPTKQMESSAAPATGFGNSSSSYHSPSKLASNSPERSSFLSSSSNPSSNVASAYPSSNSMLTSTYNSTKAAVASFSSGFSSDSATSSSSLYAPVASSGKVSQAYQGQTSLLSSTKAAVSKLAQTVTSATMGVSSSKSLPTRSSGAYGLGSGSNYGGQRDSSSTLYDRGGTPTTTSSSWSKANDSWGGFADDDGEKSLFMSGAEEGGRLRRGSVGGAGESLQPW</sequence>
<evidence type="ECO:0000313" key="2">
    <source>
        <dbReference type="EMBL" id="TPX74241.1"/>
    </source>
</evidence>
<feature type="compositionally biased region" description="Polar residues" evidence="1">
    <location>
        <begin position="75"/>
        <end position="93"/>
    </location>
</feature>
<dbReference type="EMBL" id="QEAP01000136">
    <property type="protein sequence ID" value="TPX74241.1"/>
    <property type="molecule type" value="Genomic_DNA"/>
</dbReference>
<protein>
    <submittedName>
        <fullName evidence="2">Uncharacterized protein</fullName>
    </submittedName>
</protein>
<feature type="compositionally biased region" description="Polar residues" evidence="1">
    <location>
        <begin position="130"/>
        <end position="142"/>
    </location>
</feature>
<feature type="region of interest" description="Disordered" evidence="1">
    <location>
        <begin position="263"/>
        <end position="357"/>
    </location>
</feature>
<reference evidence="2 3" key="1">
    <citation type="journal article" date="2019" name="Sci. Rep.">
        <title>Comparative genomics of chytrid fungi reveal insights into the obligate biotrophic and pathogenic lifestyle of Synchytrium endobioticum.</title>
        <authorList>
            <person name="van de Vossenberg B.T.L.H."/>
            <person name="Warris S."/>
            <person name="Nguyen H.D.T."/>
            <person name="van Gent-Pelzer M.P.E."/>
            <person name="Joly D.L."/>
            <person name="van de Geest H.C."/>
            <person name="Bonants P.J.M."/>
            <person name="Smith D.S."/>
            <person name="Levesque C.A."/>
            <person name="van der Lee T.A.J."/>
        </authorList>
    </citation>
    <scope>NUCLEOTIDE SEQUENCE [LARGE SCALE GENOMIC DNA]</scope>
    <source>
        <strain evidence="2 3">CBS 675.73</strain>
    </source>
</reference>
<gene>
    <name evidence="2" type="ORF">CcCBS67573_g04479</name>
</gene>
<feature type="region of interest" description="Disordered" evidence="1">
    <location>
        <begin position="1"/>
        <end position="93"/>
    </location>
</feature>
<feature type="compositionally biased region" description="Low complexity" evidence="1">
    <location>
        <begin position="165"/>
        <end position="190"/>
    </location>
</feature>
<feature type="compositionally biased region" description="Polar residues" evidence="1">
    <location>
        <begin position="263"/>
        <end position="277"/>
    </location>
</feature>
<dbReference type="Proteomes" id="UP000320333">
    <property type="component" value="Unassembled WGS sequence"/>
</dbReference>
<organism evidence="2 3">
    <name type="scientific">Chytriomyces confervae</name>
    <dbReference type="NCBI Taxonomy" id="246404"/>
    <lineage>
        <taxon>Eukaryota</taxon>
        <taxon>Fungi</taxon>
        <taxon>Fungi incertae sedis</taxon>
        <taxon>Chytridiomycota</taxon>
        <taxon>Chytridiomycota incertae sedis</taxon>
        <taxon>Chytridiomycetes</taxon>
        <taxon>Chytridiales</taxon>
        <taxon>Chytriomycetaceae</taxon>
        <taxon>Chytriomyces</taxon>
    </lineage>
</organism>
<keyword evidence="3" id="KW-1185">Reference proteome</keyword>
<feature type="compositionally biased region" description="Low complexity" evidence="1">
    <location>
        <begin position="304"/>
        <end position="313"/>
    </location>
</feature>
<evidence type="ECO:0000313" key="3">
    <source>
        <dbReference type="Proteomes" id="UP000320333"/>
    </source>
</evidence>
<dbReference type="OrthoDB" id="2152348at2759"/>
<accession>A0A507FD19</accession>
<name>A0A507FD19_9FUNG</name>
<feature type="compositionally biased region" description="Polar residues" evidence="1">
    <location>
        <begin position="150"/>
        <end position="164"/>
    </location>
</feature>
<feature type="compositionally biased region" description="Polar residues" evidence="1">
    <location>
        <begin position="1"/>
        <end position="14"/>
    </location>
</feature>
<dbReference type="AlphaFoldDB" id="A0A507FD19"/>
<evidence type="ECO:0000256" key="1">
    <source>
        <dbReference type="SAM" id="MobiDB-lite"/>
    </source>
</evidence>
<proteinExistence type="predicted"/>
<comment type="caution">
    <text evidence="2">The sequence shown here is derived from an EMBL/GenBank/DDBJ whole genome shotgun (WGS) entry which is preliminary data.</text>
</comment>
<feature type="compositionally biased region" description="Basic and acidic residues" evidence="1">
    <location>
        <begin position="62"/>
        <end position="71"/>
    </location>
</feature>
<feature type="region of interest" description="Disordered" evidence="1">
    <location>
        <begin position="130"/>
        <end position="190"/>
    </location>
</feature>
<feature type="compositionally biased region" description="Low complexity" evidence="1">
    <location>
        <begin position="24"/>
        <end position="43"/>
    </location>
</feature>